<comment type="caution">
    <text evidence="2">The sequence shown here is derived from an EMBL/GenBank/DDBJ whole genome shotgun (WGS) entry which is preliminary data.</text>
</comment>
<feature type="region of interest" description="Disordered" evidence="1">
    <location>
        <begin position="463"/>
        <end position="504"/>
    </location>
</feature>
<feature type="region of interest" description="Disordered" evidence="1">
    <location>
        <begin position="107"/>
        <end position="160"/>
    </location>
</feature>
<evidence type="ECO:0000313" key="3">
    <source>
        <dbReference type="Proteomes" id="UP001430356"/>
    </source>
</evidence>
<sequence length="957" mass="102777">MRSTNTCLRLRQQRRVANAVARVAHHQRTPAETGFLNGRPWALCTRSTALWTQRRSCARSAASLPAGDSTHLCGDARATPLPDTASSAASALGLRLEEQLQDLIVQQQQQQRQRRSKLQRSCDEDSPAVEAGSETARRSGDDAASVDQSPTEGAAEARGEEAVMPAWQRGLQLVPAAGASSAALEWLLLLCLDSQATPSAAPLEVVEGVYAAWRRQSAQERASVAAGAAAPPTAEEVDVESRPPSRRRAYTSKGVHHHYAAHLLRTHHAVVAAVETAAEERTEPATSSALQHRAAYLLSGVLEVLLVHLPQDAAHDPRLTSAQATLRPTSALLVLEAVRHAARSHGRPPKGVLDALDSSADLDLLSRLLTTAADASLEESALAAVARACFEVVMRGTAAGAAHMSASAALRQRRLHSMQNDALVLYSAFLATVHAPPSASGELASRQVRNVEEFVVRGSHTTRWIQQHSRRQRTQQQQRQQQERPEDADHIQDGPGVSPSSAPAQAVAAGLRRLLCTYLTAPTHSEGVAEAVQPHQQRTRDSVIGALCQRHALRAPHARDTSPPWCAWMLRVLLHEESHRDAQQRQTAAAAAEGRAPGPSEAVAPHEVNAGEAPMFALATQLVLELRRHSQATVARYISSTRATVSQERIYTRARWPLQQVWVAVMEAALQGQLVSAGGDDGDGGGRRRLEGHAATPAVLLRLCYPHYDKTQWRRPSVNLYLQLLDQWGESAQVRHVFTVIAGRERHLQTEVQRAVVAKRLESGGTAGAAEGDDSSAPAVADDGGASSGESAERRRGSAGAAALALRRYRPALSLSSCLVVLRHCGCPRRVLAAVSEGQASDSANDGDVDEVAALTSTRVLVQQAAVARDVLRYIICALHVAQHRLARVASQRDDGEDDDSNTDGVDPASALMVEGVPVEGWVAWLRGSCVPALAQLHHAAGQDERWAELGYGEPQG</sequence>
<feature type="region of interest" description="Disordered" evidence="1">
    <location>
        <begin position="889"/>
        <end position="909"/>
    </location>
</feature>
<keyword evidence="3" id="KW-1185">Reference proteome</keyword>
<dbReference type="AlphaFoldDB" id="A0AAW0EL64"/>
<feature type="compositionally biased region" description="Low complexity" evidence="1">
    <location>
        <begin position="584"/>
        <end position="601"/>
    </location>
</feature>
<organism evidence="2 3">
    <name type="scientific">Novymonas esmeraldas</name>
    <dbReference type="NCBI Taxonomy" id="1808958"/>
    <lineage>
        <taxon>Eukaryota</taxon>
        <taxon>Discoba</taxon>
        <taxon>Euglenozoa</taxon>
        <taxon>Kinetoplastea</taxon>
        <taxon>Metakinetoplastina</taxon>
        <taxon>Trypanosomatida</taxon>
        <taxon>Trypanosomatidae</taxon>
        <taxon>Novymonas</taxon>
    </lineage>
</organism>
<feature type="compositionally biased region" description="Basic and acidic residues" evidence="1">
    <location>
        <begin position="481"/>
        <end position="492"/>
    </location>
</feature>
<feature type="region of interest" description="Disordered" evidence="1">
    <location>
        <begin position="765"/>
        <end position="794"/>
    </location>
</feature>
<gene>
    <name evidence="2" type="ORF">NESM_000356800</name>
</gene>
<feature type="compositionally biased region" description="Low complexity" evidence="1">
    <location>
        <begin position="775"/>
        <end position="790"/>
    </location>
</feature>
<dbReference type="EMBL" id="JAECZO010000036">
    <property type="protein sequence ID" value="KAK7194406.1"/>
    <property type="molecule type" value="Genomic_DNA"/>
</dbReference>
<feature type="compositionally biased region" description="Low complexity" evidence="1">
    <location>
        <begin position="223"/>
        <end position="234"/>
    </location>
</feature>
<evidence type="ECO:0000256" key="1">
    <source>
        <dbReference type="SAM" id="MobiDB-lite"/>
    </source>
</evidence>
<proteinExistence type="predicted"/>
<accession>A0AAW0EL64</accession>
<feature type="region of interest" description="Disordered" evidence="1">
    <location>
        <begin position="579"/>
        <end position="601"/>
    </location>
</feature>
<feature type="region of interest" description="Disordered" evidence="1">
    <location>
        <begin position="223"/>
        <end position="249"/>
    </location>
</feature>
<dbReference type="Proteomes" id="UP001430356">
    <property type="component" value="Unassembled WGS sequence"/>
</dbReference>
<feature type="compositionally biased region" description="Low complexity" evidence="1">
    <location>
        <begin position="494"/>
        <end position="504"/>
    </location>
</feature>
<protein>
    <submittedName>
        <fullName evidence="2">Uncharacterized protein</fullName>
    </submittedName>
</protein>
<reference evidence="2 3" key="1">
    <citation type="journal article" date="2021" name="MBio">
        <title>A New Model Trypanosomatid, Novymonas esmeraldas: Genomic Perception of Its 'Candidatus Pandoraea novymonadis' Endosymbiont.</title>
        <authorList>
            <person name="Zakharova A."/>
            <person name="Saura A."/>
            <person name="Butenko A."/>
            <person name="Podesvova L."/>
            <person name="Warmusova S."/>
            <person name="Kostygov A.Y."/>
            <person name="Nenarokova A."/>
            <person name="Lukes J."/>
            <person name="Opperdoes F.R."/>
            <person name="Yurchenko V."/>
        </authorList>
    </citation>
    <scope>NUCLEOTIDE SEQUENCE [LARGE SCALE GENOMIC DNA]</scope>
    <source>
        <strain evidence="2 3">E262AT.01</strain>
    </source>
</reference>
<name>A0AAW0EL64_9TRYP</name>
<evidence type="ECO:0000313" key="2">
    <source>
        <dbReference type="EMBL" id="KAK7194406.1"/>
    </source>
</evidence>